<dbReference type="Pfam" id="PF00717">
    <property type="entry name" value="Peptidase_S24"/>
    <property type="match status" value="1"/>
</dbReference>
<dbReference type="Proteomes" id="UP000664265">
    <property type="component" value="Unassembled WGS sequence"/>
</dbReference>
<dbReference type="CDD" id="cd06462">
    <property type="entry name" value="Peptidase_S24_S26"/>
    <property type="match status" value="1"/>
</dbReference>
<dbReference type="Gene3D" id="2.10.109.10">
    <property type="entry name" value="Umud Fragment, subunit A"/>
    <property type="match status" value="1"/>
</dbReference>
<sequence>MQQNSCKTKIVTIENAILIPEIIKYLKKGKHVSLRLTGYSMRPILENKRDVAVFVQAESYSVGDVVLAQLTENKYVVHRIISINNNKVTLRGDGNIMCENCLIEDIKAVAIGFYRKGRSHMLSTQSIKWRLYSKIWTSLFPIRKLLLLCYKVKMEIGEKLSFSPCK</sequence>
<protein>
    <submittedName>
        <fullName evidence="2">S24/S26 family peptidase</fullName>
    </submittedName>
</protein>
<proteinExistence type="predicted"/>
<gene>
    <name evidence="2" type="ORF">JHU38_02965</name>
</gene>
<dbReference type="EMBL" id="JAERMS010000005">
    <property type="protein sequence ID" value="MBO1362747.1"/>
    <property type="molecule type" value="Genomic_DNA"/>
</dbReference>
<name>A0ABS3M3I6_9BACT</name>
<evidence type="ECO:0000259" key="1">
    <source>
        <dbReference type="Pfam" id="PF00717"/>
    </source>
</evidence>
<dbReference type="SUPFAM" id="SSF51306">
    <property type="entry name" value="LexA/Signal peptidase"/>
    <property type="match status" value="1"/>
</dbReference>
<evidence type="ECO:0000313" key="3">
    <source>
        <dbReference type="Proteomes" id="UP000664265"/>
    </source>
</evidence>
<accession>A0ABS3M3I6</accession>
<dbReference type="InterPro" id="IPR036286">
    <property type="entry name" value="LexA/Signal_pep-like_sf"/>
</dbReference>
<comment type="caution">
    <text evidence="2">The sequence shown here is derived from an EMBL/GenBank/DDBJ whole genome shotgun (WGS) entry which is preliminary data.</text>
</comment>
<keyword evidence="3" id="KW-1185">Reference proteome</keyword>
<dbReference type="InterPro" id="IPR015927">
    <property type="entry name" value="Peptidase_S24_S26A/B/C"/>
</dbReference>
<organism evidence="2 3">
    <name type="scientific">Prevotella illustrans</name>
    <dbReference type="NCBI Taxonomy" id="2800387"/>
    <lineage>
        <taxon>Bacteria</taxon>
        <taxon>Pseudomonadati</taxon>
        <taxon>Bacteroidota</taxon>
        <taxon>Bacteroidia</taxon>
        <taxon>Bacteroidales</taxon>
        <taxon>Prevotellaceae</taxon>
        <taxon>Prevotella</taxon>
    </lineage>
</organism>
<reference evidence="2 3" key="1">
    <citation type="submission" date="2021-01" db="EMBL/GenBank/DDBJ databases">
        <title>Prevotella A2931 sp. nov.</title>
        <authorList>
            <person name="Buhl M."/>
            <person name="Oberhettinger P."/>
        </authorList>
    </citation>
    <scope>NUCLEOTIDE SEQUENCE [LARGE SCALE GENOMIC DNA]</scope>
    <source>
        <strain evidence="2 3">A2931</strain>
    </source>
</reference>
<dbReference type="RefSeq" id="WP_107580835.1">
    <property type="nucleotide sequence ID" value="NZ_JAERMS010000005.1"/>
</dbReference>
<feature type="domain" description="Peptidase S24/S26A/S26B/S26C" evidence="1">
    <location>
        <begin position="24"/>
        <end position="92"/>
    </location>
</feature>
<evidence type="ECO:0000313" key="2">
    <source>
        <dbReference type="EMBL" id="MBO1362747.1"/>
    </source>
</evidence>